<dbReference type="EMBL" id="WNTK01000001">
    <property type="protein sequence ID" value="KAG9493529.1"/>
    <property type="molecule type" value="Genomic_DNA"/>
</dbReference>
<evidence type="ECO:0000313" key="8">
    <source>
        <dbReference type="Proteomes" id="UP000770717"/>
    </source>
</evidence>
<feature type="non-terminal residue" evidence="7">
    <location>
        <position position="158"/>
    </location>
</feature>
<evidence type="ECO:0000256" key="1">
    <source>
        <dbReference type="ARBA" id="ARBA00004613"/>
    </source>
</evidence>
<reference evidence="7" key="1">
    <citation type="thesis" date="2020" institute="ProQuest LLC" country="789 East Eisenhower Parkway, Ann Arbor, MI, USA">
        <title>Comparative Genomics and Chromosome Evolution.</title>
        <authorList>
            <person name="Mudd A.B."/>
        </authorList>
    </citation>
    <scope>NUCLEOTIDE SEQUENCE</scope>
    <source>
        <strain evidence="7">HN-11 Male</strain>
        <tissue evidence="7">Kidney and liver</tissue>
    </source>
</reference>
<evidence type="ECO:0000313" key="7">
    <source>
        <dbReference type="EMBL" id="KAG9493529.1"/>
    </source>
</evidence>
<protein>
    <submittedName>
        <fullName evidence="7">Uncharacterized protein</fullName>
    </submittedName>
</protein>
<dbReference type="Pfam" id="PF05612">
    <property type="entry name" value="Leg1"/>
    <property type="match status" value="1"/>
</dbReference>
<feature type="chain" id="PRO_5035213536" evidence="6">
    <location>
        <begin position="21"/>
        <end position="158"/>
    </location>
</feature>
<comment type="similarity">
    <text evidence="2">Belongs to the LEG1 family.</text>
</comment>
<keyword evidence="5" id="KW-0325">Glycoprotein</keyword>
<feature type="signal peptide" evidence="6">
    <location>
        <begin position="1"/>
        <end position="20"/>
    </location>
</feature>
<organism evidence="7 8">
    <name type="scientific">Eleutherodactylus coqui</name>
    <name type="common">Puerto Rican coqui</name>
    <dbReference type="NCBI Taxonomy" id="57060"/>
    <lineage>
        <taxon>Eukaryota</taxon>
        <taxon>Metazoa</taxon>
        <taxon>Chordata</taxon>
        <taxon>Craniata</taxon>
        <taxon>Vertebrata</taxon>
        <taxon>Euteleostomi</taxon>
        <taxon>Amphibia</taxon>
        <taxon>Batrachia</taxon>
        <taxon>Anura</taxon>
        <taxon>Neobatrachia</taxon>
        <taxon>Hyloidea</taxon>
        <taxon>Eleutherodactylidae</taxon>
        <taxon>Eleutherodactylinae</taxon>
        <taxon>Eleutherodactylus</taxon>
        <taxon>Eleutherodactylus</taxon>
    </lineage>
</organism>
<proteinExistence type="inferred from homology"/>
<sequence>MLFLLCLVLALGSANPEVSSDNEIYPPLWEFVPESLDDFIVSEEKAVIDPWLYLDRLAMYKILLNVTAQFLDMKEPGNKKNVLWGLPLQNGWQCLTGMNYYLAVIPFLGAIDAGFFPRFNHSIVISPPVEFQSDFCYSIEECRSFSTELMDNWKSFFE</sequence>
<comment type="subcellular location">
    <subcellularLocation>
        <location evidence="1">Secreted</location>
    </subcellularLocation>
</comment>
<dbReference type="Proteomes" id="UP000770717">
    <property type="component" value="Unassembled WGS sequence"/>
</dbReference>
<dbReference type="GO" id="GO:0005615">
    <property type="term" value="C:extracellular space"/>
    <property type="evidence" value="ECO:0007669"/>
    <property type="project" value="TreeGrafter"/>
</dbReference>
<keyword evidence="3" id="KW-0964">Secreted</keyword>
<accession>A0A8J6FVD6</accession>
<dbReference type="PANTHER" id="PTHR18820:SF1">
    <property type="entry name" value="PROTEIN LEG1 HOMOLOG"/>
    <property type="match status" value="1"/>
</dbReference>
<evidence type="ECO:0000256" key="5">
    <source>
        <dbReference type="ARBA" id="ARBA00023180"/>
    </source>
</evidence>
<evidence type="ECO:0000256" key="2">
    <source>
        <dbReference type="ARBA" id="ARBA00009122"/>
    </source>
</evidence>
<dbReference type="InterPro" id="IPR008499">
    <property type="entry name" value="Leg1"/>
</dbReference>
<evidence type="ECO:0000256" key="6">
    <source>
        <dbReference type="SAM" id="SignalP"/>
    </source>
</evidence>
<evidence type="ECO:0000256" key="3">
    <source>
        <dbReference type="ARBA" id="ARBA00022525"/>
    </source>
</evidence>
<comment type="caution">
    <text evidence="7">The sequence shown here is derived from an EMBL/GenBank/DDBJ whole genome shotgun (WGS) entry which is preliminary data.</text>
</comment>
<dbReference type="AlphaFoldDB" id="A0A8J6FVD6"/>
<evidence type="ECO:0000256" key="4">
    <source>
        <dbReference type="ARBA" id="ARBA00022729"/>
    </source>
</evidence>
<keyword evidence="4 6" id="KW-0732">Signal</keyword>
<dbReference type="OrthoDB" id="17046at2759"/>
<keyword evidence="8" id="KW-1185">Reference proteome</keyword>
<gene>
    <name evidence="7" type="ORF">GDO78_001432</name>
</gene>
<dbReference type="PANTHER" id="PTHR18820">
    <property type="entry name" value="LEG1"/>
    <property type="match status" value="1"/>
</dbReference>
<name>A0A8J6FVD6_ELECQ</name>